<reference evidence="1 2" key="1">
    <citation type="submission" date="2018-02" db="EMBL/GenBank/DDBJ databases">
        <title>Comparative genomes isolates from brazilian mangrove.</title>
        <authorList>
            <person name="Araujo J.E."/>
            <person name="Taketani R.G."/>
            <person name="Silva M.C.P."/>
            <person name="Loureco M.V."/>
            <person name="Andreote F.D."/>
        </authorList>
    </citation>
    <scope>NUCLEOTIDE SEQUENCE [LARGE SCALE GENOMIC DNA]</scope>
    <source>
        <strain evidence="1 2">Hex-1 MGV</strain>
    </source>
</reference>
<dbReference type="Proteomes" id="UP000238322">
    <property type="component" value="Unassembled WGS sequence"/>
</dbReference>
<dbReference type="OrthoDB" id="291034at2"/>
<dbReference type="RefSeq" id="WP_105330032.1">
    <property type="nucleotide sequence ID" value="NZ_PUHY01000010.1"/>
</dbReference>
<gene>
    <name evidence="1" type="ORF">C5Y83_12270</name>
</gene>
<organism evidence="1 2">
    <name type="scientific">Blastopirellula marina</name>
    <dbReference type="NCBI Taxonomy" id="124"/>
    <lineage>
        <taxon>Bacteria</taxon>
        <taxon>Pseudomonadati</taxon>
        <taxon>Planctomycetota</taxon>
        <taxon>Planctomycetia</taxon>
        <taxon>Pirellulales</taxon>
        <taxon>Pirellulaceae</taxon>
        <taxon>Blastopirellula</taxon>
    </lineage>
</organism>
<dbReference type="AlphaFoldDB" id="A0A2S8FQ39"/>
<evidence type="ECO:0000313" key="2">
    <source>
        <dbReference type="Proteomes" id="UP000238322"/>
    </source>
</evidence>
<proteinExistence type="predicted"/>
<sequence length="83" mass="9717">MSSLFCIIDDKHVPIYRILWIAAVPHFCGEDDCQCEGRYEVRLEQGESLWTNREERDEVLKALEKWHTGDDLDAGGQDFENWS</sequence>
<dbReference type="EMBL" id="PUHY01000010">
    <property type="protein sequence ID" value="PQO34302.1"/>
    <property type="molecule type" value="Genomic_DNA"/>
</dbReference>
<protein>
    <submittedName>
        <fullName evidence="1">Uncharacterized protein</fullName>
    </submittedName>
</protein>
<name>A0A2S8FQ39_9BACT</name>
<comment type="caution">
    <text evidence="1">The sequence shown here is derived from an EMBL/GenBank/DDBJ whole genome shotgun (WGS) entry which is preliminary data.</text>
</comment>
<evidence type="ECO:0000313" key="1">
    <source>
        <dbReference type="EMBL" id="PQO34302.1"/>
    </source>
</evidence>
<accession>A0A2S8FQ39</accession>